<evidence type="ECO:0000313" key="1">
    <source>
        <dbReference type="EMBL" id="OMJ30168.1"/>
    </source>
</evidence>
<gene>
    <name evidence="1" type="ORF">AYI69_g299</name>
</gene>
<dbReference type="EMBL" id="LSSM01000068">
    <property type="protein sequence ID" value="OMJ30168.1"/>
    <property type="molecule type" value="Genomic_DNA"/>
</dbReference>
<proteinExistence type="predicted"/>
<accession>A0A1R1YTE8</accession>
<evidence type="ECO:0000313" key="2">
    <source>
        <dbReference type="Proteomes" id="UP000187429"/>
    </source>
</evidence>
<dbReference type="AlphaFoldDB" id="A0A1R1YTE8"/>
<dbReference type="Proteomes" id="UP000187429">
    <property type="component" value="Unassembled WGS sequence"/>
</dbReference>
<organism evidence="1 2">
    <name type="scientific">Smittium culicis</name>
    <dbReference type="NCBI Taxonomy" id="133412"/>
    <lineage>
        <taxon>Eukaryota</taxon>
        <taxon>Fungi</taxon>
        <taxon>Fungi incertae sedis</taxon>
        <taxon>Zoopagomycota</taxon>
        <taxon>Kickxellomycotina</taxon>
        <taxon>Harpellomycetes</taxon>
        <taxon>Harpellales</taxon>
        <taxon>Legeriomycetaceae</taxon>
        <taxon>Smittium</taxon>
    </lineage>
</organism>
<dbReference type="OrthoDB" id="10300681at2759"/>
<name>A0A1R1YTE8_9FUNG</name>
<protein>
    <submittedName>
        <fullName evidence="1">Uncharacterized protein</fullName>
    </submittedName>
</protein>
<comment type="caution">
    <text evidence="1">The sequence shown here is derived from an EMBL/GenBank/DDBJ whole genome shotgun (WGS) entry which is preliminary data.</text>
</comment>
<keyword evidence="2" id="KW-1185">Reference proteome</keyword>
<reference evidence="2" key="1">
    <citation type="submission" date="2017-01" db="EMBL/GenBank/DDBJ databases">
        <authorList>
            <person name="Wang Y."/>
            <person name="White M."/>
            <person name="Kvist S."/>
            <person name="Moncalvo J.-M."/>
        </authorList>
    </citation>
    <scope>NUCLEOTIDE SEQUENCE [LARGE SCALE GENOMIC DNA]</scope>
    <source>
        <strain evidence="2">ID-206-W2</strain>
    </source>
</reference>
<sequence>MSKVSSVSLNEVPYEDLRVADLKKVLDYINFATDISLPKFYRNRKKSDLIDTIKKILTSEYRKSEFDTYEMILSYFISNLEALKKNKYNYTHFTWKDKKQYPLEIEEDVDHIYSTYTDFQFDPPYNSSNFSNLPMAAFAQTKTTNIGFTLLPENLTPIAPIASYNYVTRPSNNSYVYNPVTSRYDYHPNGHGNTFVQTTQSILENNNNSSNLDNSSKKMYTNYSQERGFYGYKNVGINNTGIQPIANKFVKFDKLQFKPSPFFKILRVVCQAQMCPGAFL</sequence>